<organism evidence="2 3">
    <name type="scientific">Saccharolobus caldissimus</name>
    <dbReference type="NCBI Taxonomy" id="1702097"/>
    <lineage>
        <taxon>Archaea</taxon>
        <taxon>Thermoproteota</taxon>
        <taxon>Thermoprotei</taxon>
        <taxon>Sulfolobales</taxon>
        <taxon>Sulfolobaceae</taxon>
        <taxon>Saccharolobus</taxon>
    </lineage>
</organism>
<keyword evidence="3" id="KW-1185">Reference proteome</keyword>
<keyword evidence="1" id="KW-0812">Transmembrane</keyword>
<evidence type="ECO:0000313" key="2">
    <source>
        <dbReference type="EMBL" id="BDB99932.1"/>
    </source>
</evidence>
<dbReference type="RefSeq" id="WP_229570494.1">
    <property type="nucleotide sequence ID" value="NZ_AP025226.1"/>
</dbReference>
<dbReference type="GeneID" id="68867673"/>
<accession>A0AAQ4CVV1</accession>
<evidence type="ECO:0000313" key="3">
    <source>
        <dbReference type="Proteomes" id="UP001319921"/>
    </source>
</evidence>
<feature type="transmembrane region" description="Helical" evidence="1">
    <location>
        <begin position="105"/>
        <end position="126"/>
    </location>
</feature>
<sequence length="136" mass="16186">MINRRGIAIMTSFAVIYAILELGMRWDPSTLTNSPIWMREIFSPQISLYFYRVIYILIFSYPSYLASGKLLSIDTIWYIIYGSVTEDIVYWILDLRLPYSWAWFYPVYYGLPIDDLIGIILLFILYKQKVKGRIKR</sequence>
<name>A0AAQ4CVV1_9CREN</name>
<keyword evidence="1" id="KW-1133">Transmembrane helix</keyword>
<reference evidence="2 3" key="1">
    <citation type="journal article" date="2022" name="Microbiol. Resour. Announc.">
        <title>Complete Genome Sequence of the Hyperthermophilic and Acidophilic Archaeon Saccharolobus caldissimus Strain HS-3T.</title>
        <authorList>
            <person name="Sakai H.D."/>
            <person name="Kurosawa N."/>
        </authorList>
    </citation>
    <scope>NUCLEOTIDE SEQUENCE [LARGE SCALE GENOMIC DNA]</scope>
    <source>
        <strain evidence="2 3">JCM32116</strain>
    </source>
</reference>
<feature type="transmembrane region" description="Helical" evidence="1">
    <location>
        <begin position="76"/>
        <end position="93"/>
    </location>
</feature>
<keyword evidence="1" id="KW-0472">Membrane</keyword>
<dbReference type="KEGG" id="scas:SACC_29490"/>
<dbReference type="EMBL" id="AP025226">
    <property type="protein sequence ID" value="BDB99932.1"/>
    <property type="molecule type" value="Genomic_DNA"/>
</dbReference>
<gene>
    <name evidence="2" type="ORF">SACC_29490</name>
</gene>
<feature type="transmembrane region" description="Helical" evidence="1">
    <location>
        <begin position="7"/>
        <end position="26"/>
    </location>
</feature>
<dbReference type="AlphaFoldDB" id="A0AAQ4CVV1"/>
<dbReference type="Proteomes" id="UP001319921">
    <property type="component" value="Chromosome"/>
</dbReference>
<protein>
    <submittedName>
        <fullName evidence="2">Uncharacterized protein</fullName>
    </submittedName>
</protein>
<evidence type="ECO:0000256" key="1">
    <source>
        <dbReference type="SAM" id="Phobius"/>
    </source>
</evidence>
<proteinExistence type="predicted"/>
<feature type="transmembrane region" description="Helical" evidence="1">
    <location>
        <begin position="46"/>
        <end position="64"/>
    </location>
</feature>